<sequence length="173" mass="19686">MGLFGGDRSQAETTAQLPVPEYEHFPTDTYCIACAVAVSQEEVTAFRELLEKETATTTVVEQSTFLSRELDGELQIQQTEEDVAAFVHELVETWEGQIDGDPSAVWWPLESDWRVALYMRYCRARAEHETDEFDCTERIERVRTLVSRCEAASENAAKRGVVHRDRVPGERAK</sequence>
<evidence type="ECO:0000313" key="1">
    <source>
        <dbReference type="EMBL" id="AHG01159.1"/>
    </source>
</evidence>
<name>W0JRB9_9EURY</name>
<dbReference type="KEGG" id="hlr:HALLA_18375"/>
<dbReference type="STRING" id="797299.HALLA_18375"/>
<dbReference type="AlphaFoldDB" id="W0JRB9"/>
<dbReference type="HOGENOM" id="CLU_1544161_0_0_2"/>
<reference evidence="1 2" key="1">
    <citation type="submission" date="2014-01" db="EMBL/GenBank/DDBJ databases">
        <authorList>
            <consortium name="DOE Joint Genome Institute"/>
            <person name="Anderson I."/>
            <person name="Huntemann M."/>
            <person name="Han J."/>
            <person name="Chen A."/>
            <person name="Kyrpides N."/>
            <person name="Mavromatis K."/>
            <person name="Markowitz V."/>
            <person name="Palaniappan K."/>
            <person name="Ivanova N."/>
            <person name="Schaumberg A."/>
            <person name="Pati A."/>
            <person name="Liolios K."/>
            <person name="Nordberg H.P."/>
            <person name="Cantor M.N."/>
            <person name="Hua S.X."/>
            <person name="Woyke T."/>
        </authorList>
    </citation>
    <scope>NUCLEOTIDE SEQUENCE [LARGE SCALE GENOMIC DNA]</scope>
    <source>
        <strain evidence="1 2">XH-48</strain>
    </source>
</reference>
<dbReference type="GeneID" id="25146365"/>
<accession>W0JRB9</accession>
<dbReference type="Proteomes" id="UP000019024">
    <property type="component" value="Chromosome"/>
</dbReference>
<dbReference type="EMBL" id="CP007055">
    <property type="protein sequence ID" value="AHG01159.1"/>
    <property type="molecule type" value="Genomic_DNA"/>
</dbReference>
<organism evidence="1 2">
    <name type="scientific">Halostagnicola larsenii XH-48</name>
    <dbReference type="NCBI Taxonomy" id="797299"/>
    <lineage>
        <taxon>Archaea</taxon>
        <taxon>Methanobacteriati</taxon>
        <taxon>Methanobacteriota</taxon>
        <taxon>Stenosarchaea group</taxon>
        <taxon>Halobacteria</taxon>
        <taxon>Halobacteriales</taxon>
        <taxon>Natrialbaceae</taxon>
        <taxon>Halostagnicola</taxon>
    </lineage>
</organism>
<proteinExistence type="predicted"/>
<evidence type="ECO:0000313" key="2">
    <source>
        <dbReference type="Proteomes" id="UP000019024"/>
    </source>
</evidence>
<keyword evidence="2" id="KW-1185">Reference proteome</keyword>
<dbReference type="eggNOG" id="arCOG08899">
    <property type="taxonomic scope" value="Archaea"/>
</dbReference>
<protein>
    <submittedName>
        <fullName evidence="1">Uncharacterized protein</fullName>
    </submittedName>
</protein>
<gene>
    <name evidence="1" type="ORF">HALLA_18375</name>
</gene>
<dbReference type="OrthoDB" id="225507at2157"/>
<dbReference type="RefSeq" id="WP_049953720.1">
    <property type="nucleotide sequence ID" value="NZ_CP007055.1"/>
</dbReference>